<dbReference type="OrthoDB" id="9775180at2"/>
<dbReference type="Pfam" id="PF02080">
    <property type="entry name" value="TrkA_C"/>
    <property type="match status" value="2"/>
</dbReference>
<name>A0A3N1MKQ8_9PROT</name>
<dbReference type="PRINTS" id="PR00335">
    <property type="entry name" value="KUPTAKETRKA"/>
</dbReference>
<dbReference type="InterPro" id="IPR036721">
    <property type="entry name" value="RCK_C_sf"/>
</dbReference>
<dbReference type="PANTHER" id="PTHR43833:SF5">
    <property type="entry name" value="TRK SYSTEM POTASSIUM UPTAKE PROTEIN TRKA"/>
    <property type="match status" value="1"/>
</dbReference>
<evidence type="ECO:0000313" key="10">
    <source>
        <dbReference type="Proteomes" id="UP000278222"/>
    </source>
</evidence>
<dbReference type="PROSITE" id="PS51202">
    <property type="entry name" value="RCK_C"/>
    <property type="match status" value="2"/>
</dbReference>
<comment type="caution">
    <text evidence="9">The sequence shown here is derived from an EMBL/GenBank/DDBJ whole genome shotgun (WGS) entry which is preliminary data.</text>
</comment>
<keyword evidence="5" id="KW-0520">NAD</keyword>
<evidence type="ECO:0000256" key="5">
    <source>
        <dbReference type="ARBA" id="ARBA00023027"/>
    </source>
</evidence>
<dbReference type="InterPro" id="IPR006036">
    <property type="entry name" value="K_uptake_TrkA"/>
</dbReference>
<dbReference type="PROSITE" id="PS51201">
    <property type="entry name" value="RCK_N"/>
    <property type="match status" value="2"/>
</dbReference>
<dbReference type="GO" id="GO:0015079">
    <property type="term" value="F:potassium ion transmembrane transporter activity"/>
    <property type="evidence" value="ECO:0007669"/>
    <property type="project" value="InterPro"/>
</dbReference>
<evidence type="ECO:0000259" key="8">
    <source>
        <dbReference type="PROSITE" id="PS51202"/>
    </source>
</evidence>
<evidence type="ECO:0000256" key="3">
    <source>
        <dbReference type="ARBA" id="ARBA00022538"/>
    </source>
</evidence>
<keyword evidence="4" id="KW-0630">Potassium</keyword>
<reference evidence="9 10" key="1">
    <citation type="submission" date="2018-11" db="EMBL/GenBank/DDBJ databases">
        <title>Genomic Encyclopedia of Type Strains, Phase IV (KMG-IV): sequencing the most valuable type-strain genomes for metagenomic binning, comparative biology and taxonomic classification.</title>
        <authorList>
            <person name="Goeker M."/>
        </authorList>
    </citation>
    <scope>NUCLEOTIDE SEQUENCE [LARGE SCALE GENOMIC DNA]</scope>
    <source>
        <strain evidence="9 10">DSM 5900</strain>
    </source>
</reference>
<accession>A0A3N1MKQ8</accession>
<dbReference type="PANTHER" id="PTHR43833">
    <property type="entry name" value="POTASSIUM CHANNEL PROTEIN 2-RELATED-RELATED"/>
    <property type="match status" value="1"/>
</dbReference>
<dbReference type="GO" id="GO:0005886">
    <property type="term" value="C:plasma membrane"/>
    <property type="evidence" value="ECO:0007669"/>
    <property type="project" value="InterPro"/>
</dbReference>
<evidence type="ECO:0000259" key="7">
    <source>
        <dbReference type="PROSITE" id="PS51201"/>
    </source>
</evidence>
<evidence type="ECO:0000313" key="9">
    <source>
        <dbReference type="EMBL" id="ROQ01576.1"/>
    </source>
</evidence>
<keyword evidence="2" id="KW-0813">Transport</keyword>
<evidence type="ECO:0000256" key="4">
    <source>
        <dbReference type="ARBA" id="ARBA00022958"/>
    </source>
</evidence>
<dbReference type="RefSeq" id="WP_123688320.1">
    <property type="nucleotide sequence ID" value="NZ_AP019700.1"/>
</dbReference>
<dbReference type="Gene3D" id="3.30.70.1450">
    <property type="entry name" value="Regulator of K+ conductance, C-terminal domain"/>
    <property type="match status" value="2"/>
</dbReference>
<dbReference type="NCBIfam" id="NF007031">
    <property type="entry name" value="PRK09496.1-2"/>
    <property type="match status" value="1"/>
</dbReference>
<dbReference type="SUPFAM" id="SSF51735">
    <property type="entry name" value="NAD(P)-binding Rossmann-fold domains"/>
    <property type="match status" value="2"/>
</dbReference>
<sequence length="458" mass="49464">MKVVICGAGQVGSSIARYLAGGGNSVTVIDQSAELIQRLSDTHDVRGIVGHASHPDVLAEAGAEEADMIIAVTYADEVNMVACEVAHALFNVPTKIARIRAQVYLKPRWRTLFANDRLPIDVIISPEIEVAHAITRQLEVPGAFDVLSMAGGLVRVVGVRCLADCPIVNTPLRQLSGLFPDLNIVVVGLIRDGKPIIPERDQMMLAGDEVYFVADTKHVQRAMLAFGHEEQPGRRVVIIGGGNIGIYLAEEIDERFPQVSIKLIELDKARAAEASQRLSGVVVFNGDGLDTEILEEANVGTAETVIAVTDDDEVNVLSSILSKRMGAERVVTLINKPTYEPLVTNLGIDAVINPRTITVSQILQHVRRGRIRAVHTLREGFGEIIEAEAMETSALVGRPLREINLPAGIIVGAVVRGTTVISPRGATVIKADDRVVLMAAPGAVRKVEKMFAVRLEYF</sequence>
<evidence type="ECO:0000256" key="1">
    <source>
        <dbReference type="ARBA" id="ARBA00017378"/>
    </source>
</evidence>
<evidence type="ECO:0000256" key="2">
    <source>
        <dbReference type="ARBA" id="ARBA00022448"/>
    </source>
</evidence>
<feature type="domain" description="RCK C-terminal" evidence="8">
    <location>
        <begin position="144"/>
        <end position="229"/>
    </location>
</feature>
<dbReference type="AlphaFoldDB" id="A0A3N1MKQ8"/>
<feature type="domain" description="RCK N-terminal" evidence="7">
    <location>
        <begin position="1"/>
        <end position="124"/>
    </location>
</feature>
<dbReference type="Proteomes" id="UP000278222">
    <property type="component" value="Unassembled WGS sequence"/>
</dbReference>
<dbReference type="NCBIfam" id="NF007032">
    <property type="entry name" value="PRK09496.1-4"/>
    <property type="match status" value="1"/>
</dbReference>
<keyword evidence="3" id="KW-0633">Potassium transport</keyword>
<evidence type="ECO:0000256" key="6">
    <source>
        <dbReference type="ARBA" id="ARBA00023065"/>
    </source>
</evidence>
<gene>
    <name evidence="9" type="ORF">EDC65_0756</name>
</gene>
<feature type="domain" description="RCK N-terminal" evidence="7">
    <location>
        <begin position="233"/>
        <end position="352"/>
    </location>
</feature>
<dbReference type="InterPro" id="IPR006037">
    <property type="entry name" value="RCK_C"/>
</dbReference>
<dbReference type="InterPro" id="IPR036291">
    <property type="entry name" value="NAD(P)-bd_dom_sf"/>
</dbReference>
<dbReference type="Gene3D" id="3.40.50.720">
    <property type="entry name" value="NAD(P)-binding Rossmann-like Domain"/>
    <property type="match status" value="2"/>
</dbReference>
<dbReference type="InterPro" id="IPR050721">
    <property type="entry name" value="Trk_Ktr_HKT_K-transport"/>
</dbReference>
<dbReference type="NCBIfam" id="NF007039">
    <property type="entry name" value="PRK09496.3-2"/>
    <property type="match status" value="1"/>
</dbReference>
<dbReference type="SUPFAM" id="SSF116726">
    <property type="entry name" value="TrkA C-terminal domain-like"/>
    <property type="match status" value="2"/>
</dbReference>
<proteinExistence type="predicted"/>
<feature type="domain" description="RCK C-terminal" evidence="8">
    <location>
        <begin position="372"/>
        <end position="453"/>
    </location>
</feature>
<dbReference type="Pfam" id="PF02254">
    <property type="entry name" value="TrkA_N"/>
    <property type="match status" value="2"/>
</dbReference>
<keyword evidence="6" id="KW-0406">Ion transport</keyword>
<dbReference type="NCBIfam" id="NF007030">
    <property type="entry name" value="PRK09496.1-1"/>
    <property type="match status" value="1"/>
</dbReference>
<protein>
    <recommendedName>
        <fullName evidence="1">Trk system potassium uptake protein TrkA</fullName>
    </recommendedName>
</protein>
<dbReference type="EMBL" id="RJKX01000011">
    <property type="protein sequence ID" value="ROQ01576.1"/>
    <property type="molecule type" value="Genomic_DNA"/>
</dbReference>
<organism evidence="9 10">
    <name type="scientific">Stella humosa</name>
    <dbReference type="NCBI Taxonomy" id="94"/>
    <lineage>
        <taxon>Bacteria</taxon>
        <taxon>Pseudomonadati</taxon>
        <taxon>Pseudomonadota</taxon>
        <taxon>Alphaproteobacteria</taxon>
        <taxon>Rhodospirillales</taxon>
        <taxon>Stellaceae</taxon>
        <taxon>Stella</taxon>
    </lineage>
</organism>
<keyword evidence="10" id="KW-1185">Reference proteome</keyword>
<dbReference type="InterPro" id="IPR003148">
    <property type="entry name" value="RCK_N"/>
</dbReference>